<feature type="transmembrane region" description="Helical" evidence="5">
    <location>
        <begin position="19"/>
        <end position="38"/>
    </location>
</feature>
<keyword evidence="2 5" id="KW-1133">Transmembrane helix</keyword>
<evidence type="ECO:0000256" key="5">
    <source>
        <dbReference type="SAM" id="Phobius"/>
    </source>
</evidence>
<organism evidence="7 8">
    <name type="scientific">Labrys wisconsinensis</name>
    <dbReference type="NCBI Taxonomy" id="425677"/>
    <lineage>
        <taxon>Bacteria</taxon>
        <taxon>Pseudomonadati</taxon>
        <taxon>Pseudomonadota</taxon>
        <taxon>Alphaproteobacteria</taxon>
        <taxon>Hyphomicrobiales</taxon>
        <taxon>Xanthobacteraceae</taxon>
        <taxon>Labrys</taxon>
    </lineage>
</organism>
<dbReference type="Gene3D" id="1.20.1250.20">
    <property type="entry name" value="MFS general substrate transporter like domains"/>
    <property type="match status" value="2"/>
</dbReference>
<feature type="transmembrane region" description="Helical" evidence="5">
    <location>
        <begin position="224"/>
        <end position="245"/>
    </location>
</feature>
<keyword evidence="3 5" id="KW-0472">Membrane</keyword>
<feature type="transmembrane region" description="Helical" evidence="5">
    <location>
        <begin position="170"/>
        <end position="192"/>
    </location>
</feature>
<name>A0ABU0JNM2_9HYPH</name>
<evidence type="ECO:0000313" key="7">
    <source>
        <dbReference type="EMBL" id="MDQ0474988.1"/>
    </source>
</evidence>
<dbReference type="PANTHER" id="PTHR42910:SF1">
    <property type="entry name" value="MAJOR FACILITATOR SUPERFAMILY (MFS) PROFILE DOMAIN-CONTAINING PROTEIN"/>
    <property type="match status" value="1"/>
</dbReference>
<dbReference type="SUPFAM" id="SSF103473">
    <property type="entry name" value="MFS general substrate transporter"/>
    <property type="match status" value="1"/>
</dbReference>
<dbReference type="InterPro" id="IPR036259">
    <property type="entry name" value="MFS_trans_sf"/>
</dbReference>
<dbReference type="Proteomes" id="UP001242480">
    <property type="component" value="Unassembled WGS sequence"/>
</dbReference>
<evidence type="ECO:0000256" key="3">
    <source>
        <dbReference type="ARBA" id="ARBA00023136"/>
    </source>
</evidence>
<evidence type="ECO:0000256" key="1">
    <source>
        <dbReference type="ARBA" id="ARBA00022692"/>
    </source>
</evidence>
<proteinExistence type="predicted"/>
<evidence type="ECO:0000313" key="8">
    <source>
        <dbReference type="Proteomes" id="UP001242480"/>
    </source>
</evidence>
<feature type="domain" description="Major facilitator superfamily (MFS) profile" evidence="6">
    <location>
        <begin position="19"/>
        <end position="407"/>
    </location>
</feature>
<gene>
    <name evidence="7" type="ORF">QO011_008030</name>
</gene>
<dbReference type="InterPro" id="IPR011701">
    <property type="entry name" value="MFS"/>
</dbReference>
<evidence type="ECO:0000256" key="4">
    <source>
        <dbReference type="SAM" id="MobiDB-lite"/>
    </source>
</evidence>
<dbReference type="InterPro" id="IPR020846">
    <property type="entry name" value="MFS_dom"/>
</dbReference>
<feature type="region of interest" description="Disordered" evidence="4">
    <location>
        <begin position="313"/>
        <end position="345"/>
    </location>
</feature>
<accession>A0ABU0JNM2</accession>
<feature type="transmembrane region" description="Helical" evidence="5">
    <location>
        <begin position="109"/>
        <end position="130"/>
    </location>
</feature>
<dbReference type="PROSITE" id="PS50850">
    <property type="entry name" value="MFS"/>
    <property type="match status" value="1"/>
</dbReference>
<protein>
    <submittedName>
        <fullName evidence="7">MFS family arabinose efflux permease</fullName>
    </submittedName>
</protein>
<comment type="caution">
    <text evidence="7">The sequence shown here is derived from an EMBL/GenBank/DDBJ whole genome shotgun (WGS) entry which is preliminary data.</text>
</comment>
<feature type="transmembrane region" description="Helical" evidence="5">
    <location>
        <begin position="85"/>
        <end position="103"/>
    </location>
</feature>
<feature type="transmembrane region" description="Helical" evidence="5">
    <location>
        <begin position="251"/>
        <end position="273"/>
    </location>
</feature>
<feature type="compositionally biased region" description="Basic residues" evidence="4">
    <location>
        <begin position="320"/>
        <end position="336"/>
    </location>
</feature>
<feature type="transmembrane region" description="Helical" evidence="5">
    <location>
        <begin position="50"/>
        <end position="73"/>
    </location>
</feature>
<dbReference type="EMBL" id="JAUSVX010000028">
    <property type="protein sequence ID" value="MDQ0474988.1"/>
    <property type="molecule type" value="Genomic_DNA"/>
</dbReference>
<evidence type="ECO:0000259" key="6">
    <source>
        <dbReference type="PROSITE" id="PS50850"/>
    </source>
</evidence>
<keyword evidence="1 5" id="KW-0812">Transmembrane</keyword>
<feature type="transmembrane region" description="Helical" evidence="5">
    <location>
        <begin position="285"/>
        <end position="303"/>
    </location>
</feature>
<evidence type="ECO:0000256" key="2">
    <source>
        <dbReference type="ARBA" id="ARBA00022989"/>
    </source>
</evidence>
<dbReference type="PANTHER" id="PTHR42910">
    <property type="entry name" value="TRANSPORTER SCO4007-RELATED"/>
    <property type="match status" value="1"/>
</dbReference>
<feature type="transmembrane region" description="Helical" evidence="5">
    <location>
        <begin position="142"/>
        <end position="164"/>
    </location>
</feature>
<reference evidence="7 8" key="1">
    <citation type="submission" date="2023-07" db="EMBL/GenBank/DDBJ databases">
        <title>Genomic Encyclopedia of Type Strains, Phase IV (KMG-IV): sequencing the most valuable type-strain genomes for metagenomic binning, comparative biology and taxonomic classification.</title>
        <authorList>
            <person name="Goeker M."/>
        </authorList>
    </citation>
    <scope>NUCLEOTIDE SEQUENCE [LARGE SCALE GENOMIC DNA]</scope>
    <source>
        <strain evidence="7 8">DSM 19619</strain>
    </source>
</reference>
<dbReference type="Pfam" id="PF07690">
    <property type="entry name" value="MFS_1"/>
    <property type="match status" value="1"/>
</dbReference>
<keyword evidence="8" id="KW-1185">Reference proteome</keyword>
<sequence>MTAAALDDPADRRPVSARLTLLLAMACGLLAANVYYAQPLAGPIGAALGLSPAATGLVVTVTQAGYGLGLLLIVPLGDLVENRRLVLALIGAAALALSGAALSTHPAPFLASAFLIGLASVAIQVLVPYAAHMAPAAIRGQVVGNVMAGLMLGIMLARPAASFLAQLTSWHVVFVASAGVMILLALTLALTLPPRRPASRLGYGALLASMGRLALTTPVLQRRAAYHACLFGAFSLFWTTTPLLLAEVFHLTQGGIALFALAGIAGAIAAPIAGRVADRGWSRPATVLAMLAVLGAFAMTHLAPAGSPLALGGGGDPARFRRRRQRHPRPARHLRPRGGAPQPAQRALYGDLLRRRRHRLGPGRLGLCPGRMDARFRHRRRPAARRADLSGDGIAGSALFSYGEPHS</sequence>